<dbReference type="FunFam" id="3.30.430.20:FF:000003">
    <property type="entry name" value="Cysteine-rich RLK (RECEPTOR-like protein kinase) 10"/>
    <property type="match status" value="1"/>
</dbReference>
<organism evidence="4 5">
    <name type="scientific">Microthlaspi erraticum</name>
    <dbReference type="NCBI Taxonomy" id="1685480"/>
    <lineage>
        <taxon>Eukaryota</taxon>
        <taxon>Viridiplantae</taxon>
        <taxon>Streptophyta</taxon>
        <taxon>Embryophyta</taxon>
        <taxon>Tracheophyta</taxon>
        <taxon>Spermatophyta</taxon>
        <taxon>Magnoliopsida</taxon>
        <taxon>eudicotyledons</taxon>
        <taxon>Gunneridae</taxon>
        <taxon>Pentapetalae</taxon>
        <taxon>rosids</taxon>
        <taxon>malvids</taxon>
        <taxon>Brassicales</taxon>
        <taxon>Brassicaceae</taxon>
        <taxon>Coluteocarpeae</taxon>
        <taxon>Microthlaspi</taxon>
    </lineage>
</organism>
<dbReference type="InterPro" id="IPR002902">
    <property type="entry name" value="GNK2"/>
</dbReference>
<dbReference type="AlphaFoldDB" id="A0A6D2L1D2"/>
<dbReference type="PANTHER" id="PTHR32099:SF46">
    <property type="entry name" value="CYSTEINE-RICH REPEAT SECRETORY PROTEIN 5-RELATED"/>
    <property type="match status" value="1"/>
</dbReference>
<evidence type="ECO:0000259" key="3">
    <source>
        <dbReference type="PROSITE" id="PS51473"/>
    </source>
</evidence>
<feature type="domain" description="Gnk2-homologous" evidence="3">
    <location>
        <begin position="112"/>
        <end position="226"/>
    </location>
</feature>
<dbReference type="Gene3D" id="3.30.430.20">
    <property type="entry name" value="Gnk2 domain, C-X8-C-X2-C motif"/>
    <property type="match status" value="2"/>
</dbReference>
<evidence type="ECO:0000313" key="4">
    <source>
        <dbReference type="EMBL" id="CAA7053897.1"/>
    </source>
</evidence>
<sequence>MSQPYHMNTYCDRDEFTRTSSYGSNRDTVLSNLRNSSSLGTYSNATTGLTPNKVYGMFLCRGDINTTSCSDCVHKATREAAKNCTNKKEAFIFYDMCMVRYSDFSFFTLVEDMSSVTVHSLIPSANTSQFFNGILPGKLKDLILRVSLSSPIPYFVEDQERVTLLERAYDVKAMVQCSPDLDPRNCTVCLGRAVRDLSGCCGNNSQVVWAQSFLPKCLVYYNISGLQPNQQPPNVVSLGFKKGDEGFGRIFIAIMTAYVLALLGEGI</sequence>
<reference evidence="4" key="1">
    <citation type="submission" date="2020-01" db="EMBL/GenBank/DDBJ databases">
        <authorList>
            <person name="Mishra B."/>
        </authorList>
    </citation>
    <scope>NUCLEOTIDE SEQUENCE [LARGE SCALE GENOMIC DNA]</scope>
</reference>
<gene>
    <name evidence="4" type="ORF">MERR_LOCUS41133</name>
</gene>
<evidence type="ECO:0000256" key="1">
    <source>
        <dbReference type="ARBA" id="ARBA00022729"/>
    </source>
</evidence>
<keyword evidence="5" id="KW-1185">Reference proteome</keyword>
<evidence type="ECO:0000313" key="5">
    <source>
        <dbReference type="Proteomes" id="UP000467841"/>
    </source>
</evidence>
<dbReference type="Pfam" id="PF01657">
    <property type="entry name" value="Stress-antifung"/>
    <property type="match status" value="2"/>
</dbReference>
<name>A0A6D2L1D2_9BRAS</name>
<keyword evidence="1" id="KW-0732">Signal</keyword>
<dbReference type="EMBL" id="CACVBM020001551">
    <property type="protein sequence ID" value="CAA7053897.1"/>
    <property type="molecule type" value="Genomic_DNA"/>
</dbReference>
<dbReference type="PROSITE" id="PS51473">
    <property type="entry name" value="GNK2"/>
    <property type="match status" value="2"/>
</dbReference>
<dbReference type="InterPro" id="IPR038408">
    <property type="entry name" value="GNK2_sf"/>
</dbReference>
<accession>A0A6D2L1D2</accession>
<dbReference type="PANTHER" id="PTHR32099">
    <property type="entry name" value="CYSTEINE-RICH REPEAT SECRETORY PROTEIN"/>
    <property type="match status" value="1"/>
</dbReference>
<dbReference type="CDD" id="cd23509">
    <property type="entry name" value="Gnk2-like"/>
    <property type="match status" value="2"/>
</dbReference>
<comment type="caution">
    <text evidence="4">The sequence shown here is derived from an EMBL/GenBank/DDBJ whole genome shotgun (WGS) entry which is preliminary data.</text>
</comment>
<keyword evidence="2" id="KW-0677">Repeat</keyword>
<feature type="domain" description="Gnk2-homologous" evidence="3">
    <location>
        <begin position="4"/>
        <end position="106"/>
    </location>
</feature>
<evidence type="ECO:0000256" key="2">
    <source>
        <dbReference type="ARBA" id="ARBA00022737"/>
    </source>
</evidence>
<dbReference type="Proteomes" id="UP000467841">
    <property type="component" value="Unassembled WGS sequence"/>
</dbReference>
<protein>
    <recommendedName>
        <fullName evidence="3">Gnk2-homologous domain-containing protein</fullName>
    </recommendedName>
</protein>
<dbReference type="OrthoDB" id="688481at2759"/>
<proteinExistence type="predicted"/>